<evidence type="ECO:0000313" key="3">
    <source>
        <dbReference type="Proteomes" id="UP000479190"/>
    </source>
</evidence>
<dbReference type="AlphaFoldDB" id="A0A6H5I2X1"/>
<dbReference type="EMBL" id="CADCXV010000671">
    <property type="protein sequence ID" value="CAB0032207.1"/>
    <property type="molecule type" value="Genomic_DNA"/>
</dbReference>
<protein>
    <submittedName>
        <fullName evidence="2">Uncharacterized protein</fullName>
    </submittedName>
</protein>
<evidence type="ECO:0000256" key="1">
    <source>
        <dbReference type="SAM" id="MobiDB-lite"/>
    </source>
</evidence>
<proteinExistence type="predicted"/>
<sequence>MDSLTRSIKNDNYCFFVIPVGDSTIGMARDRFKGALRELLHHSDEHNSSADSSDDTPMPEFKTTPKKM</sequence>
<name>A0A6H5I2X1_9HYME</name>
<reference evidence="2 3" key="1">
    <citation type="submission" date="2020-02" db="EMBL/GenBank/DDBJ databases">
        <authorList>
            <person name="Ferguson B K."/>
        </authorList>
    </citation>
    <scope>NUCLEOTIDE SEQUENCE [LARGE SCALE GENOMIC DNA]</scope>
</reference>
<accession>A0A6H5I2X1</accession>
<organism evidence="2 3">
    <name type="scientific">Trichogramma brassicae</name>
    <dbReference type="NCBI Taxonomy" id="86971"/>
    <lineage>
        <taxon>Eukaryota</taxon>
        <taxon>Metazoa</taxon>
        <taxon>Ecdysozoa</taxon>
        <taxon>Arthropoda</taxon>
        <taxon>Hexapoda</taxon>
        <taxon>Insecta</taxon>
        <taxon>Pterygota</taxon>
        <taxon>Neoptera</taxon>
        <taxon>Endopterygota</taxon>
        <taxon>Hymenoptera</taxon>
        <taxon>Apocrita</taxon>
        <taxon>Proctotrupomorpha</taxon>
        <taxon>Chalcidoidea</taxon>
        <taxon>Trichogrammatidae</taxon>
        <taxon>Trichogramma</taxon>
    </lineage>
</organism>
<dbReference type="OrthoDB" id="6287771at2759"/>
<dbReference type="Proteomes" id="UP000479190">
    <property type="component" value="Unassembled WGS sequence"/>
</dbReference>
<feature type="region of interest" description="Disordered" evidence="1">
    <location>
        <begin position="43"/>
        <end position="68"/>
    </location>
</feature>
<gene>
    <name evidence="2" type="ORF">TBRA_LOCUS4151</name>
</gene>
<evidence type="ECO:0000313" key="2">
    <source>
        <dbReference type="EMBL" id="CAB0032207.1"/>
    </source>
</evidence>
<keyword evidence="3" id="KW-1185">Reference proteome</keyword>